<proteinExistence type="predicted"/>
<organism evidence="1 2">
    <name type="scientific">Massilia violaceinigra</name>
    <dbReference type="NCBI Taxonomy" id="2045208"/>
    <lineage>
        <taxon>Bacteria</taxon>
        <taxon>Pseudomonadati</taxon>
        <taxon>Pseudomonadota</taxon>
        <taxon>Betaproteobacteria</taxon>
        <taxon>Burkholderiales</taxon>
        <taxon>Oxalobacteraceae</taxon>
        <taxon>Telluria group</taxon>
        <taxon>Massilia</taxon>
    </lineage>
</organism>
<dbReference type="EMBL" id="CP024608">
    <property type="protein sequence ID" value="ATQ77229.1"/>
    <property type="molecule type" value="Genomic_DNA"/>
</dbReference>
<dbReference type="InterPro" id="IPR036170">
    <property type="entry name" value="YezG-like_sf"/>
</dbReference>
<evidence type="ECO:0000313" key="2">
    <source>
        <dbReference type="Proteomes" id="UP000229897"/>
    </source>
</evidence>
<name>A0A2D2DQH0_9BURK</name>
<dbReference type="SUPFAM" id="SSF160424">
    <property type="entry name" value="BH3703-like"/>
    <property type="match status" value="1"/>
</dbReference>
<dbReference type="OrthoDB" id="9156031at2"/>
<sequence length="117" mass="13640">MTTAWDRIELLYENSIVDGDRRVVYKAFYFETDAKHQFGLSGECHTLLYELSEGQPDNGVEKWTWLKFMMDAGGTYAFEFKYGTPPLLERELELAKKIPPQRLIEWANGPEFDDLIP</sequence>
<accession>A0A2D2DQH0</accession>
<dbReference type="KEGG" id="mass:CR152_23945"/>
<dbReference type="AlphaFoldDB" id="A0A2D2DQH0"/>
<gene>
    <name evidence="1" type="ORF">CR152_23945</name>
</gene>
<dbReference type="Proteomes" id="UP000229897">
    <property type="component" value="Chromosome"/>
</dbReference>
<evidence type="ECO:0000313" key="1">
    <source>
        <dbReference type="EMBL" id="ATQ77229.1"/>
    </source>
</evidence>
<keyword evidence="2" id="KW-1185">Reference proteome</keyword>
<reference evidence="1" key="1">
    <citation type="submission" date="2017-10" db="EMBL/GenBank/DDBJ databases">
        <title>Massilia psychrophilum sp. nov., a novel purple-pigmented bacterium isolated from Tianshan glacier, Xinjiang Municipality, China.</title>
        <authorList>
            <person name="Wang H."/>
        </authorList>
    </citation>
    <scope>NUCLEOTIDE SEQUENCE [LARGE SCALE GENOMIC DNA]</scope>
    <source>
        <strain evidence="1">B2</strain>
    </source>
</reference>
<dbReference type="RefSeq" id="WP_099879213.1">
    <property type="nucleotide sequence ID" value="NZ_CP024608.1"/>
</dbReference>
<protein>
    <submittedName>
        <fullName evidence="1">Uncharacterized protein</fullName>
    </submittedName>
</protein>